<evidence type="ECO:0000256" key="5">
    <source>
        <dbReference type="ARBA" id="ARBA00035198"/>
    </source>
</evidence>
<dbReference type="Gene3D" id="3.90.1170.10">
    <property type="entry name" value="Ribosomal protein L10e/L16"/>
    <property type="match status" value="1"/>
</dbReference>
<dbReference type="GO" id="GO:0005840">
    <property type="term" value="C:ribosome"/>
    <property type="evidence" value="ECO:0007669"/>
    <property type="project" value="UniProtKB-KW"/>
</dbReference>
<dbReference type="InterPro" id="IPR036920">
    <property type="entry name" value="Ribosomal_uL16_sf"/>
</dbReference>
<sequence length="136" mass="15008">MLVPRKLKHRKICRGKMRGVTARGSVLSFGSFGIKSLGRAWVSARQIEAARRAITHYIKRGGKVWVRIFPDKPITKTAAESGMGGGKGSLDHFVAVVLPGRIIFEMDGVSEEIAREALRLGAHKLSVPSRFITRKK</sequence>
<evidence type="ECO:0000313" key="10">
    <source>
        <dbReference type="Proteomes" id="UP000033862"/>
    </source>
</evidence>
<name>A0A0G0LSL4_9BACT</name>
<comment type="caution">
    <text evidence="9">The sequence shown here is derived from an EMBL/GenBank/DDBJ whole genome shotgun (WGS) entry which is preliminary data.</text>
</comment>
<dbReference type="InterPro" id="IPR016180">
    <property type="entry name" value="Ribosomal_uL16_dom"/>
</dbReference>
<dbReference type="PRINTS" id="PR00060">
    <property type="entry name" value="RIBOSOMALL16"/>
</dbReference>
<evidence type="ECO:0000313" key="9">
    <source>
        <dbReference type="EMBL" id="KKQ90970.1"/>
    </source>
</evidence>
<organism evidence="9 10">
    <name type="scientific">Berkelbacteria bacterium GW2011_GWA1_39_10</name>
    <dbReference type="NCBI Taxonomy" id="1618332"/>
    <lineage>
        <taxon>Bacteria</taxon>
        <taxon>Candidatus Berkelbacteria</taxon>
    </lineage>
</organism>
<evidence type="ECO:0000256" key="7">
    <source>
        <dbReference type="RuleBase" id="RU004413"/>
    </source>
</evidence>
<dbReference type="PATRIC" id="fig|1618332.3.peg.92"/>
<protein>
    <recommendedName>
        <fullName evidence="5 6">Large ribosomal subunit protein uL16</fullName>
    </recommendedName>
</protein>
<dbReference type="Proteomes" id="UP000033862">
    <property type="component" value="Unassembled WGS sequence"/>
</dbReference>
<dbReference type="InterPro" id="IPR047873">
    <property type="entry name" value="Ribosomal_uL16"/>
</dbReference>
<evidence type="ECO:0000256" key="6">
    <source>
        <dbReference type="HAMAP-Rule" id="MF_01342"/>
    </source>
</evidence>
<dbReference type="PANTHER" id="PTHR12220">
    <property type="entry name" value="50S/60S RIBOSOMAL PROTEIN L16"/>
    <property type="match status" value="1"/>
</dbReference>
<dbReference type="PANTHER" id="PTHR12220:SF13">
    <property type="entry name" value="LARGE RIBOSOMAL SUBUNIT PROTEIN UL16M"/>
    <property type="match status" value="1"/>
</dbReference>
<comment type="subunit">
    <text evidence="6 8">Part of the 50S ribosomal subunit.</text>
</comment>
<dbReference type="FunFam" id="3.90.1170.10:FF:000001">
    <property type="entry name" value="50S ribosomal protein L16"/>
    <property type="match status" value="1"/>
</dbReference>
<dbReference type="NCBIfam" id="TIGR01164">
    <property type="entry name" value="rplP_bact"/>
    <property type="match status" value="1"/>
</dbReference>
<dbReference type="SUPFAM" id="SSF54686">
    <property type="entry name" value="Ribosomal protein L16p/L10e"/>
    <property type="match status" value="1"/>
</dbReference>
<dbReference type="GO" id="GO:0003735">
    <property type="term" value="F:structural constituent of ribosome"/>
    <property type="evidence" value="ECO:0007669"/>
    <property type="project" value="InterPro"/>
</dbReference>
<dbReference type="GO" id="GO:1990904">
    <property type="term" value="C:ribonucleoprotein complex"/>
    <property type="evidence" value="ECO:0007669"/>
    <property type="project" value="UniProtKB-KW"/>
</dbReference>
<keyword evidence="6 8" id="KW-0694">RNA-binding</keyword>
<dbReference type="EMBL" id="LBVS01000002">
    <property type="protein sequence ID" value="KKQ90970.1"/>
    <property type="molecule type" value="Genomic_DNA"/>
</dbReference>
<proteinExistence type="inferred from homology"/>
<comment type="similarity">
    <text evidence="1 6 7">Belongs to the universal ribosomal protein uL16 family.</text>
</comment>
<dbReference type="GO" id="GO:0019843">
    <property type="term" value="F:rRNA binding"/>
    <property type="evidence" value="ECO:0007669"/>
    <property type="project" value="UniProtKB-UniRule"/>
</dbReference>
<dbReference type="GO" id="GO:0000049">
    <property type="term" value="F:tRNA binding"/>
    <property type="evidence" value="ECO:0007669"/>
    <property type="project" value="UniProtKB-KW"/>
</dbReference>
<accession>A0A0G0LSL4</accession>
<evidence type="ECO:0000256" key="8">
    <source>
        <dbReference type="RuleBase" id="RU004414"/>
    </source>
</evidence>
<dbReference type="CDD" id="cd01433">
    <property type="entry name" value="Ribosomal_L16_L10e"/>
    <property type="match status" value="1"/>
</dbReference>
<keyword evidence="2 6" id="KW-0820">tRNA-binding</keyword>
<evidence type="ECO:0000256" key="4">
    <source>
        <dbReference type="ARBA" id="ARBA00023274"/>
    </source>
</evidence>
<reference evidence="9 10" key="1">
    <citation type="journal article" date="2015" name="Nature">
        <title>rRNA introns, odd ribosomes, and small enigmatic genomes across a large radiation of phyla.</title>
        <authorList>
            <person name="Brown C.T."/>
            <person name="Hug L.A."/>
            <person name="Thomas B.C."/>
            <person name="Sharon I."/>
            <person name="Castelle C.J."/>
            <person name="Singh A."/>
            <person name="Wilkins M.J."/>
            <person name="Williams K.H."/>
            <person name="Banfield J.F."/>
        </authorList>
    </citation>
    <scope>NUCLEOTIDE SEQUENCE [LARGE SCALE GENOMIC DNA]</scope>
</reference>
<dbReference type="HAMAP" id="MF_01342">
    <property type="entry name" value="Ribosomal_uL16"/>
    <property type="match status" value="1"/>
</dbReference>
<dbReference type="AlphaFoldDB" id="A0A0G0LSL4"/>
<keyword evidence="6 8" id="KW-0699">rRNA-binding</keyword>
<dbReference type="PROSITE" id="PS00586">
    <property type="entry name" value="RIBOSOMAL_L16_1"/>
    <property type="match status" value="1"/>
</dbReference>
<dbReference type="InterPro" id="IPR000114">
    <property type="entry name" value="Ribosomal_uL16_bact-type"/>
</dbReference>
<dbReference type="InterPro" id="IPR020798">
    <property type="entry name" value="Ribosomal_uL16_CS"/>
</dbReference>
<dbReference type="Pfam" id="PF00252">
    <property type="entry name" value="Ribosomal_L16"/>
    <property type="match status" value="1"/>
</dbReference>
<keyword evidence="4 6" id="KW-0687">Ribonucleoprotein</keyword>
<gene>
    <name evidence="6" type="primary">rplP</name>
    <name evidence="9" type="ORF">UT15_C0002G0043</name>
</gene>
<dbReference type="STRING" id="1618332.UT15_C0002G0043"/>
<evidence type="ECO:0000256" key="2">
    <source>
        <dbReference type="ARBA" id="ARBA00022555"/>
    </source>
</evidence>
<evidence type="ECO:0000256" key="3">
    <source>
        <dbReference type="ARBA" id="ARBA00022980"/>
    </source>
</evidence>
<keyword evidence="3 6" id="KW-0689">Ribosomal protein</keyword>
<evidence type="ECO:0000256" key="1">
    <source>
        <dbReference type="ARBA" id="ARBA00008931"/>
    </source>
</evidence>
<dbReference type="GO" id="GO:0006412">
    <property type="term" value="P:translation"/>
    <property type="evidence" value="ECO:0007669"/>
    <property type="project" value="UniProtKB-UniRule"/>
</dbReference>
<comment type="function">
    <text evidence="6 8">Binds 23S rRNA and is also seen to make contacts with the A and possibly P site tRNAs.</text>
</comment>